<feature type="transmembrane region" description="Helical" evidence="8">
    <location>
        <begin position="347"/>
        <end position="378"/>
    </location>
</feature>
<dbReference type="EMBL" id="JAIFTX010000001">
    <property type="protein sequence ID" value="MBX7289451.1"/>
    <property type="molecule type" value="Genomic_DNA"/>
</dbReference>
<evidence type="ECO:0000313" key="9">
    <source>
        <dbReference type="EMBL" id="MBX7289451.1"/>
    </source>
</evidence>
<feature type="transmembrane region" description="Helical" evidence="8">
    <location>
        <begin position="12"/>
        <end position="32"/>
    </location>
</feature>
<feature type="transmembrane region" description="Helical" evidence="8">
    <location>
        <begin position="310"/>
        <end position="327"/>
    </location>
</feature>
<evidence type="ECO:0000256" key="1">
    <source>
        <dbReference type="ARBA" id="ARBA00004651"/>
    </source>
</evidence>
<comment type="subcellular location">
    <subcellularLocation>
        <location evidence="1">Cell membrane</location>
        <topology evidence="1">Multi-pass membrane protein</topology>
    </subcellularLocation>
</comment>
<dbReference type="GO" id="GO:0005886">
    <property type="term" value="C:plasma membrane"/>
    <property type="evidence" value="ECO:0007669"/>
    <property type="project" value="UniProtKB-SubCell"/>
</dbReference>
<feature type="transmembrane region" description="Helical" evidence="8">
    <location>
        <begin position="52"/>
        <end position="77"/>
    </location>
</feature>
<proteinExistence type="inferred from homology"/>
<evidence type="ECO:0000256" key="3">
    <source>
        <dbReference type="ARBA" id="ARBA00022448"/>
    </source>
</evidence>
<keyword evidence="7 8" id="KW-0472">Membrane</keyword>
<dbReference type="Pfam" id="PF01594">
    <property type="entry name" value="AI-2E_transport"/>
    <property type="match status" value="1"/>
</dbReference>
<dbReference type="InterPro" id="IPR002549">
    <property type="entry name" value="AI-2E-like"/>
</dbReference>
<evidence type="ECO:0000256" key="4">
    <source>
        <dbReference type="ARBA" id="ARBA00022475"/>
    </source>
</evidence>
<keyword evidence="6 8" id="KW-1133">Transmembrane helix</keyword>
<dbReference type="KEGG" id="cchv:BTM20_07125"/>
<organism evidence="9 10">
    <name type="scientific">Clostridium chauvoei</name>
    <dbReference type="NCBI Taxonomy" id="46867"/>
    <lineage>
        <taxon>Bacteria</taxon>
        <taxon>Bacillati</taxon>
        <taxon>Bacillota</taxon>
        <taxon>Clostridia</taxon>
        <taxon>Eubacteriales</taxon>
        <taxon>Clostridiaceae</taxon>
        <taxon>Clostridium</taxon>
    </lineage>
</organism>
<feature type="transmembrane region" description="Helical" evidence="8">
    <location>
        <begin position="97"/>
        <end position="121"/>
    </location>
</feature>
<dbReference type="PANTHER" id="PTHR21716:SF53">
    <property type="entry name" value="PERMEASE PERM-RELATED"/>
    <property type="match status" value="1"/>
</dbReference>
<protein>
    <submittedName>
        <fullName evidence="9">AI-2E family transporter</fullName>
    </submittedName>
</protein>
<evidence type="ECO:0000256" key="7">
    <source>
        <dbReference type="ARBA" id="ARBA00023136"/>
    </source>
</evidence>
<dbReference type="AlphaFoldDB" id="A0ABD4RDW8"/>
<evidence type="ECO:0000313" key="10">
    <source>
        <dbReference type="Proteomes" id="UP000775179"/>
    </source>
</evidence>
<dbReference type="Proteomes" id="UP000775179">
    <property type="component" value="Unassembled WGS sequence"/>
</dbReference>
<dbReference type="PANTHER" id="PTHR21716">
    <property type="entry name" value="TRANSMEMBRANE PROTEIN"/>
    <property type="match status" value="1"/>
</dbReference>
<name>A0ABD4RDW8_9CLOT</name>
<evidence type="ECO:0000256" key="8">
    <source>
        <dbReference type="SAM" id="Phobius"/>
    </source>
</evidence>
<keyword evidence="5 8" id="KW-0812">Transmembrane</keyword>
<evidence type="ECO:0000256" key="5">
    <source>
        <dbReference type="ARBA" id="ARBA00022692"/>
    </source>
</evidence>
<evidence type="ECO:0000256" key="2">
    <source>
        <dbReference type="ARBA" id="ARBA00009773"/>
    </source>
</evidence>
<dbReference type="GeneID" id="66301636"/>
<gene>
    <name evidence="9" type="ORF">K4H94_00095</name>
</gene>
<comment type="similarity">
    <text evidence="2">Belongs to the autoinducer-2 exporter (AI-2E) (TC 2.A.86) family.</text>
</comment>
<dbReference type="RefSeq" id="WP_021875623.1">
    <property type="nucleotide sequence ID" value="NZ_CP018624.1"/>
</dbReference>
<feature type="transmembrane region" description="Helical" evidence="8">
    <location>
        <begin position="278"/>
        <end position="303"/>
    </location>
</feature>
<comment type="caution">
    <text evidence="9">The sequence shown here is derived from an EMBL/GenBank/DDBJ whole genome shotgun (WGS) entry which is preliminary data.</text>
</comment>
<accession>A0ABD4RDW8</accession>
<sequence length="388" mass="43732">MLEKLRIENKYIRCGIYGIISILVLFLGYKIIDNGSYLINNMKESIFNFFNIISPVFYAFLISYLLFRPVVFFQNLFSKLYNKITKKQVSDGLYRAFRILGIIIMFGIIIITLALVINFIIPPIIENIKILLNKLPEYQIQMKVWIEGIVESLNKNNIDIQTTGELATVFTDKLFLFGNEVLAFITNSITSLSSFLLDLILTIILTFYFLKDKEILFRNFRKFRDVIMPGKVGRFLTIFFNDIDEIVGKFLVAEILDSVIVGVVSTILMLIINHPFAILIGCVAGFTNIIPYIGPVIGAALAFGLGIFNTLSLGITGAILLLLYQQIDGNFVQPKIVGDKVGLVPVWILIVVLIGGSYFGAIGMILSIPIAGIIRIYFNRYAKSKNII</sequence>
<feature type="transmembrane region" description="Helical" evidence="8">
    <location>
        <begin position="250"/>
        <end position="272"/>
    </location>
</feature>
<evidence type="ECO:0000256" key="6">
    <source>
        <dbReference type="ARBA" id="ARBA00022989"/>
    </source>
</evidence>
<reference evidence="9 10" key="1">
    <citation type="submission" date="2021-08" db="EMBL/GenBank/DDBJ databases">
        <title>Genome sequence analysis of Clostridium chauvoei strains of European origin and evaluation of typing options for outbreak investigations.</title>
        <authorList>
            <person name="Abdel-Glil M."/>
            <person name="Thomas P."/>
            <person name="Seyboldt C."/>
        </authorList>
    </citation>
    <scope>NUCLEOTIDE SEQUENCE [LARGE SCALE GENOMIC DNA]</scope>
    <source>
        <strain evidence="9 10">S0260-09</strain>
    </source>
</reference>
<keyword evidence="4" id="KW-1003">Cell membrane</keyword>
<keyword evidence="3" id="KW-0813">Transport</keyword>
<feature type="transmembrane region" description="Helical" evidence="8">
    <location>
        <begin position="181"/>
        <end position="210"/>
    </location>
</feature>